<protein>
    <submittedName>
        <fullName evidence="2">MSHA biogenesis protein MshQ</fullName>
    </submittedName>
</protein>
<proteinExistence type="predicted"/>
<gene>
    <name evidence="2" type="primary">mshQ</name>
    <name evidence="2" type="ORF">GPAL_2764</name>
</gene>
<dbReference type="RefSeq" id="WP_006012814.1">
    <property type="nucleotide sequence ID" value="NZ_AUAV01000005.1"/>
</dbReference>
<keyword evidence="3" id="KW-1185">Reference proteome</keyword>
<dbReference type="Gene3D" id="2.60.120.200">
    <property type="match status" value="2"/>
</dbReference>
<evidence type="ECO:0000313" key="2">
    <source>
        <dbReference type="EMBL" id="GAC29615.1"/>
    </source>
</evidence>
<dbReference type="InterPro" id="IPR013320">
    <property type="entry name" value="ConA-like_dom_sf"/>
</dbReference>
<feature type="domain" description="DUF6701" evidence="1">
    <location>
        <begin position="988"/>
        <end position="1600"/>
    </location>
</feature>
<accession>K7A269</accession>
<dbReference type="Pfam" id="PF20419">
    <property type="entry name" value="DUF6701"/>
    <property type="match status" value="1"/>
</dbReference>
<dbReference type="SUPFAM" id="SSF49899">
    <property type="entry name" value="Concanavalin A-like lectins/glucanases"/>
    <property type="match status" value="2"/>
</dbReference>
<sequence>MNLQHRNSRNVIVYLLWVLSIFPSTAFSGTEQVRVSSGNNDAEELISNGDMYRDSSDLEFGHDDYAGGLQIVGMRFESINIPQGATITSAHIQFVTDDANSGTTNLVIFGEDNESPNVFSNSDDNISDRTKTSASVNWSPAAWNNENELQQTSDISVIIQEIVNRTGWAANNDIAVIIEPGSGCTSSSCERTATSHDGDSGDAPLLVVNYLVEPQPPIAEYRFDELSWGGISDEVTDNSGNDFDGIAIGGISTAAGKICNAANIPANNSASIVEAVDSGVDLDTTIGSSGTISLWYQGNSAWNSGVDKILFDASSGDKYFVASIAPDGRVKFFFEDGRDRDFQNTTVNAFSVGPGVWKHLTFVWDVANITAKIFVDGVEQNVSRNNRYGGKTPFTGLATLYFGAKRSRSYGVGQSSADGLIDEALVFDSVLTSAQIQTIFTNQDAGNNYDGSARSCPPPPPPPLACDSGLLNAVGIGIDNAGNNSRINTTTEALNIHAAWLNAGSPASGLIDGGAYNVAASGSSNVDRIDFGGSAHDFAGTLPYPGASAGVADSNFLVHTSGTLSLPAGDYTIYVESDDGFSFIMNTLSGDVVSFNKFGSSNSGANNELRFENRAGNSNTGGSFTLTQDSLFDIAAIFFERGGDDFLEISIANNIRTNVAPSGYEILRDGAIGGAVTFGACVAPTPVLEYRFEELSWDGSSGEVIDNTGNGYNAQVISNSVPETASPALTGNPGTCGYSNQNNGSIQATGLPLDTTTEGVKTTVTFWMNWNGTGNSMPISWNYHDIWFNNGSVGFNTFNNDIYGISSAGLENGWHHVAVEFTNGSVTSNRMHINGIEQTLSQRFGSPNNNNAYVNAQMMVGGVSHSTDYHFNGQLDEFRVYETALSTSQVETIMAETHACAEPAVHHYEIIHDGQGLTCDAETVTIKACADASCSTLSAQPVTLDFLADGAVKSSPTFTGSTTVTFNNTDVETLTLSLTNTSITASNALACEEPNGNSCDIEFTDAGFRFLSGAGNSTTLPNQTSGAVFGDSLKIQAVQDTDGVCTGLFSGNKNVDLSQQNVQPGGTSGLNFTIDGNTVAKHSSTTNTTLNFGADSIAIIPTPIYHDAGQIRLHANYNVGGVTLTGTSNSFWVSPAELVVSAKSGATNLDGATATATTTYAAGENFDLTVTAYNAATPAVITLNYSPGQIQLMLTRTGPTLTSSVNGNLSYRVASTMATSASPAFQDVTLTSFSSGVSTYNAAQYSEVGLLNLDAQDSDYGNASIVIPAVAINIGRFVPERFAQTVADDGYFIATCNASTAYAAYSGQMDEASNSMGAISYLSNPILAITAYNKQGNITQNYYQDSQGSSNDYMKLGALNINLTTPTFDEIAVGVDSNKLPLTATMNTGTLSQTNLTALSSGAALPKGVLHYQLSDADHFFYNRSANALIAPFTSDIDFSVATITDSDNVGVTTTVDASPTGVEIRFGRLLLENSFGPETSNFPQPMQIEHFDGTTFVATPDDNCAGYDAGKISLTHISLDPALTDALGGAGRFLSGKTQTIELQAPGAGNQGQIGVSYDAYDWFKYDWANDGAYDNSPSAVATFGIFRGNDRTIHWREVFND</sequence>
<dbReference type="EMBL" id="BAEQ01000048">
    <property type="protein sequence ID" value="GAC29615.1"/>
    <property type="molecule type" value="Genomic_DNA"/>
</dbReference>
<evidence type="ECO:0000313" key="3">
    <source>
        <dbReference type="Proteomes" id="UP000006251"/>
    </source>
</evidence>
<dbReference type="Proteomes" id="UP000006251">
    <property type="component" value="Unassembled WGS sequence"/>
</dbReference>
<dbReference type="PANTHER" id="PTHR42535:SF2">
    <property type="entry name" value="CHROMOSOME UNDETERMINED SCAFFOLD_146, WHOLE GENOME SHOTGUN SEQUENCE"/>
    <property type="match status" value="1"/>
</dbReference>
<name>K7A269_9ALTE</name>
<dbReference type="PANTHER" id="PTHR42535">
    <property type="entry name" value="OOKINETE PROTEIN, PUTATIVE-RELATED"/>
    <property type="match status" value="1"/>
</dbReference>
<comment type="caution">
    <text evidence="2">The sequence shown here is derived from an EMBL/GenBank/DDBJ whole genome shotgun (WGS) entry which is preliminary data.</text>
</comment>
<dbReference type="Pfam" id="PF13385">
    <property type="entry name" value="Laminin_G_3"/>
    <property type="match status" value="2"/>
</dbReference>
<reference evidence="3" key="1">
    <citation type="journal article" date="2014" name="Environ. Microbiol.">
        <title>Comparative genomics of the marine bacterial genus Glaciecola reveals the high degree of genomic diversity and genomic characteristic for cold adaptation.</title>
        <authorList>
            <person name="Qin Q.L."/>
            <person name="Xie B.B."/>
            <person name="Yu Y."/>
            <person name="Shu Y.L."/>
            <person name="Rong J.C."/>
            <person name="Zhang Y.J."/>
            <person name="Zhao D.L."/>
            <person name="Chen X.L."/>
            <person name="Zhang X.Y."/>
            <person name="Chen B."/>
            <person name="Zhou B.C."/>
            <person name="Zhang Y.Z."/>
        </authorList>
    </citation>
    <scope>NUCLEOTIDE SEQUENCE [LARGE SCALE GENOMIC DNA]</scope>
    <source>
        <strain evidence="3">ACAM 615</strain>
    </source>
</reference>
<organism evidence="2 3">
    <name type="scientific">Brumicola pallidula DSM 14239 = ACAM 615</name>
    <dbReference type="NCBI Taxonomy" id="1121922"/>
    <lineage>
        <taxon>Bacteria</taxon>
        <taxon>Pseudomonadati</taxon>
        <taxon>Pseudomonadota</taxon>
        <taxon>Gammaproteobacteria</taxon>
        <taxon>Alteromonadales</taxon>
        <taxon>Alteromonadaceae</taxon>
        <taxon>Brumicola</taxon>
    </lineage>
</organism>
<dbReference type="InterPro" id="IPR046524">
    <property type="entry name" value="DUF6701"/>
</dbReference>
<evidence type="ECO:0000259" key="1">
    <source>
        <dbReference type="Pfam" id="PF20419"/>
    </source>
</evidence>
<dbReference type="STRING" id="1121922.GCA_000428905_01051"/>